<protein>
    <submittedName>
        <fullName evidence="1">Uncharacterized protein</fullName>
    </submittedName>
</protein>
<gene>
    <name evidence="1" type="ORF">VNO78_01992</name>
</gene>
<dbReference type="AlphaFoldDB" id="A0AAN9T017"/>
<evidence type="ECO:0000313" key="2">
    <source>
        <dbReference type="Proteomes" id="UP001386955"/>
    </source>
</evidence>
<accession>A0AAN9T017</accession>
<proteinExistence type="predicted"/>
<name>A0AAN9T017_PSOTE</name>
<evidence type="ECO:0000313" key="1">
    <source>
        <dbReference type="EMBL" id="KAK7410845.1"/>
    </source>
</evidence>
<reference evidence="1 2" key="1">
    <citation type="submission" date="2024-01" db="EMBL/GenBank/DDBJ databases">
        <title>The genomes of 5 underutilized Papilionoideae crops provide insights into root nodulation and disease resistanc.</title>
        <authorList>
            <person name="Jiang F."/>
        </authorList>
    </citation>
    <scope>NUCLEOTIDE SEQUENCE [LARGE SCALE GENOMIC DNA]</scope>
    <source>
        <strain evidence="1">DUOXIRENSHENG_FW03</strain>
        <tissue evidence="1">Leaves</tissue>
    </source>
</reference>
<dbReference type="EMBL" id="JAYMYS010000001">
    <property type="protein sequence ID" value="KAK7410845.1"/>
    <property type="molecule type" value="Genomic_DNA"/>
</dbReference>
<keyword evidence="2" id="KW-1185">Reference proteome</keyword>
<organism evidence="1 2">
    <name type="scientific">Psophocarpus tetragonolobus</name>
    <name type="common">Winged bean</name>
    <name type="synonym">Dolichos tetragonolobus</name>
    <dbReference type="NCBI Taxonomy" id="3891"/>
    <lineage>
        <taxon>Eukaryota</taxon>
        <taxon>Viridiplantae</taxon>
        <taxon>Streptophyta</taxon>
        <taxon>Embryophyta</taxon>
        <taxon>Tracheophyta</taxon>
        <taxon>Spermatophyta</taxon>
        <taxon>Magnoliopsida</taxon>
        <taxon>eudicotyledons</taxon>
        <taxon>Gunneridae</taxon>
        <taxon>Pentapetalae</taxon>
        <taxon>rosids</taxon>
        <taxon>fabids</taxon>
        <taxon>Fabales</taxon>
        <taxon>Fabaceae</taxon>
        <taxon>Papilionoideae</taxon>
        <taxon>50 kb inversion clade</taxon>
        <taxon>NPAAA clade</taxon>
        <taxon>indigoferoid/millettioid clade</taxon>
        <taxon>Phaseoleae</taxon>
        <taxon>Psophocarpus</taxon>
    </lineage>
</organism>
<sequence length="165" mass="17938">MVARNARIVMLSPHDREKVHMKGSGTSVGEQAVCGLLDGGQGDEWEHTSPSSRESVIRQESGNVGRLTLSFRGEGGAPLTARLRQRQVVSVPFVSGVNGEGCGCRVGGRGGFRYMVHYSVLCPWARPKEVQKLVFSSSRIIASEVDLLEADPFKVVKDGRIVDEE</sequence>
<comment type="caution">
    <text evidence="1">The sequence shown here is derived from an EMBL/GenBank/DDBJ whole genome shotgun (WGS) entry which is preliminary data.</text>
</comment>
<dbReference type="Proteomes" id="UP001386955">
    <property type="component" value="Unassembled WGS sequence"/>
</dbReference>